<dbReference type="AlphaFoldDB" id="A0A504YXL1"/>
<dbReference type="STRING" id="46835.A0A504YXL1"/>
<dbReference type="EMBL" id="SUNJ01004060">
    <property type="protein sequence ID" value="TPP64751.1"/>
    <property type="molecule type" value="Genomic_DNA"/>
</dbReference>
<sequence>MEALTVGKDSWTGDDAQLSGLLIVDYDTEELMIWLSRNADSLVACHLELTAVASRSSIQLLDEQQTASAKALTSAGY</sequence>
<name>A0A504YXL1_FASGI</name>
<organism evidence="1 2">
    <name type="scientific">Fasciola gigantica</name>
    <name type="common">Giant liver fluke</name>
    <dbReference type="NCBI Taxonomy" id="46835"/>
    <lineage>
        <taxon>Eukaryota</taxon>
        <taxon>Metazoa</taxon>
        <taxon>Spiralia</taxon>
        <taxon>Lophotrochozoa</taxon>
        <taxon>Platyhelminthes</taxon>
        <taxon>Trematoda</taxon>
        <taxon>Digenea</taxon>
        <taxon>Plagiorchiida</taxon>
        <taxon>Echinostomata</taxon>
        <taxon>Echinostomatoidea</taxon>
        <taxon>Fasciolidae</taxon>
        <taxon>Fasciola</taxon>
    </lineage>
</organism>
<accession>A0A504YXL1</accession>
<keyword evidence="2" id="KW-1185">Reference proteome</keyword>
<dbReference type="Proteomes" id="UP000316759">
    <property type="component" value="Unassembled WGS sequence"/>
</dbReference>
<dbReference type="OrthoDB" id="5371837at2759"/>
<reference evidence="1 2" key="1">
    <citation type="submission" date="2019-04" db="EMBL/GenBank/DDBJ databases">
        <title>Annotation for the trematode Fasciola gigantica.</title>
        <authorList>
            <person name="Choi Y.-J."/>
        </authorList>
    </citation>
    <scope>NUCLEOTIDE SEQUENCE [LARGE SCALE GENOMIC DNA]</scope>
    <source>
        <strain evidence="1">Uganda_cow_1</strain>
    </source>
</reference>
<comment type="caution">
    <text evidence="1">The sequence shown here is derived from an EMBL/GenBank/DDBJ whole genome shotgun (WGS) entry which is preliminary data.</text>
</comment>
<evidence type="ECO:0000313" key="1">
    <source>
        <dbReference type="EMBL" id="TPP64751.1"/>
    </source>
</evidence>
<evidence type="ECO:0000313" key="2">
    <source>
        <dbReference type="Proteomes" id="UP000316759"/>
    </source>
</evidence>
<gene>
    <name evidence="1" type="ORF">FGIG_05690</name>
</gene>
<proteinExistence type="predicted"/>
<protein>
    <submittedName>
        <fullName evidence="1">Putative microtubule-associated protein</fullName>
    </submittedName>
</protein>